<gene>
    <name evidence="1" type="ORF">D0Y65_005428</name>
</gene>
<protein>
    <submittedName>
        <fullName evidence="1">Uncharacterized protein</fullName>
    </submittedName>
</protein>
<keyword evidence="2" id="KW-1185">Reference proteome</keyword>
<evidence type="ECO:0000313" key="2">
    <source>
        <dbReference type="Proteomes" id="UP000289340"/>
    </source>
</evidence>
<organism evidence="1 2">
    <name type="scientific">Glycine soja</name>
    <name type="common">Wild soybean</name>
    <dbReference type="NCBI Taxonomy" id="3848"/>
    <lineage>
        <taxon>Eukaryota</taxon>
        <taxon>Viridiplantae</taxon>
        <taxon>Streptophyta</taxon>
        <taxon>Embryophyta</taxon>
        <taxon>Tracheophyta</taxon>
        <taxon>Spermatophyta</taxon>
        <taxon>Magnoliopsida</taxon>
        <taxon>eudicotyledons</taxon>
        <taxon>Gunneridae</taxon>
        <taxon>Pentapetalae</taxon>
        <taxon>rosids</taxon>
        <taxon>fabids</taxon>
        <taxon>Fabales</taxon>
        <taxon>Fabaceae</taxon>
        <taxon>Papilionoideae</taxon>
        <taxon>50 kb inversion clade</taxon>
        <taxon>NPAAA clade</taxon>
        <taxon>indigoferoid/millettioid clade</taxon>
        <taxon>Phaseoleae</taxon>
        <taxon>Glycine</taxon>
        <taxon>Glycine subgen. Soja</taxon>
    </lineage>
</organism>
<sequence>MAFIFRFPLVPKGLIVVRERASGSKLDHIHYTLQFHNSDAKSRMQSLCRDILPEPNVHPVPHTSRTSPQSLHLLLFTICMFSLEYHLYSLC</sequence>
<reference evidence="1 2" key="1">
    <citation type="submission" date="2018-09" db="EMBL/GenBank/DDBJ databases">
        <title>A high-quality reference genome of wild soybean provides a powerful tool to mine soybean genomes.</title>
        <authorList>
            <person name="Xie M."/>
            <person name="Chung C.Y.L."/>
            <person name="Li M.-W."/>
            <person name="Wong F.-L."/>
            <person name="Chan T.-F."/>
            <person name="Lam H.-M."/>
        </authorList>
    </citation>
    <scope>NUCLEOTIDE SEQUENCE [LARGE SCALE GENOMIC DNA]</scope>
    <source>
        <strain evidence="2">cv. W05</strain>
        <tissue evidence="1">Hypocotyl of etiolated seedlings</tissue>
    </source>
</reference>
<comment type="caution">
    <text evidence="1">The sequence shown here is derived from an EMBL/GenBank/DDBJ whole genome shotgun (WGS) entry which is preliminary data.</text>
</comment>
<evidence type="ECO:0000313" key="1">
    <source>
        <dbReference type="EMBL" id="RZC27288.1"/>
    </source>
</evidence>
<dbReference type="EMBL" id="QZWG01000002">
    <property type="protein sequence ID" value="RZC27288.1"/>
    <property type="molecule type" value="Genomic_DNA"/>
</dbReference>
<name>A0A445LVN9_GLYSO</name>
<dbReference type="Proteomes" id="UP000289340">
    <property type="component" value="Chromosome 2"/>
</dbReference>
<accession>A0A445LVN9</accession>
<proteinExistence type="predicted"/>
<dbReference type="AlphaFoldDB" id="A0A445LVN9"/>